<dbReference type="InterPro" id="IPR038180">
    <property type="entry name" value="FlgT_N_sf"/>
</dbReference>
<dbReference type="InterPro" id="IPR032386">
    <property type="entry name" value="FlgT_M"/>
</dbReference>
<dbReference type="InterPro" id="IPR038165">
    <property type="entry name" value="FlgT_C_sf"/>
</dbReference>
<dbReference type="AlphaFoldDB" id="A0A9E8HGD9"/>
<feature type="chain" id="PRO_5039373065" evidence="1">
    <location>
        <begin position="26"/>
        <end position="405"/>
    </location>
</feature>
<gene>
    <name evidence="5" type="ORF">NNL22_11875</name>
</gene>
<feature type="domain" description="Flagellar assembly protein T C-terminal" evidence="2">
    <location>
        <begin position="328"/>
        <end position="403"/>
    </location>
</feature>
<proteinExistence type="predicted"/>
<keyword evidence="5" id="KW-0969">Cilium</keyword>
<dbReference type="Gene3D" id="2.40.10.410">
    <property type="entry name" value="FlgT, C-terminal domain"/>
    <property type="match status" value="1"/>
</dbReference>
<dbReference type="Pfam" id="PF16538">
    <property type="entry name" value="FlgT_C"/>
    <property type="match status" value="1"/>
</dbReference>
<keyword evidence="1" id="KW-0732">Signal</keyword>
<organism evidence="5 6">
    <name type="scientific">Alkalimarinus sediminis</name>
    <dbReference type="NCBI Taxonomy" id="1632866"/>
    <lineage>
        <taxon>Bacteria</taxon>
        <taxon>Pseudomonadati</taxon>
        <taxon>Pseudomonadota</taxon>
        <taxon>Gammaproteobacteria</taxon>
        <taxon>Alteromonadales</taxon>
        <taxon>Alteromonadaceae</taxon>
        <taxon>Alkalimarinus</taxon>
    </lineage>
</organism>
<dbReference type="KEGG" id="asem:NNL22_11875"/>
<accession>A0A9E8HGD9</accession>
<dbReference type="Gene3D" id="3.30.1660.40">
    <property type="entry name" value="FlgT, N-terminal domain"/>
    <property type="match status" value="1"/>
</dbReference>
<evidence type="ECO:0000313" key="5">
    <source>
        <dbReference type="EMBL" id="UZW73735.1"/>
    </source>
</evidence>
<dbReference type="Pfam" id="PF16548">
    <property type="entry name" value="FlgT_N"/>
    <property type="match status" value="1"/>
</dbReference>
<dbReference type="EMBL" id="CP101527">
    <property type="protein sequence ID" value="UZW73735.1"/>
    <property type="molecule type" value="Genomic_DNA"/>
</dbReference>
<protein>
    <submittedName>
        <fullName evidence="5">Flagellar assembly protein FlgT</fullName>
    </submittedName>
</protein>
<keyword evidence="6" id="KW-1185">Reference proteome</keyword>
<dbReference type="RefSeq" id="WP_251809876.1">
    <property type="nucleotide sequence ID" value="NZ_CP101527.1"/>
</dbReference>
<reference evidence="5" key="1">
    <citation type="submission" date="2022-07" db="EMBL/GenBank/DDBJ databases">
        <title>Alkalimarinus sp. nov., isolated from gut of a Alitta virens.</title>
        <authorList>
            <person name="Yang A.I."/>
            <person name="Shin N.-R."/>
        </authorList>
    </citation>
    <scope>NUCLEOTIDE SEQUENCE</scope>
    <source>
        <strain evidence="5">FA028</strain>
    </source>
</reference>
<sequence length="405" mass="44369">MTAKSRLPSVLLMVFLCQLSSLVSAEWIQVTGRATVVDGQYELARQQARDDALQQAAMRLGASIEGRQEMSNGALTKDDVTVTTHAKAKSIVIVDESVDGNVLSMVVNADMVKIETQLCPADKANGYKKEVAVLGFSVQKPQQANLGALHDVDRKLSSFLKEQLVELDNLVVHESSQYQLYDELINAPTAETSQRTLTKVVKYAQQMDVQFIVSGIVRDLSVADADAYGTSVWKSTRRFWGLSDRDRHFAVEVFIHDGFSGSVVFQKRYEVTGTWDADPNDQVGFASPAFAKTAYGRSVVELLSDVAQEVNGSVRCQPFMARITRAEGKTIHFSSGASTGIRPGDQLAVYRTYRFYDSDLLAGTELTNAKAALTVSQVHPSFATGTISVDAGRLNIQPDDLLIAW</sequence>
<dbReference type="InterPro" id="IPR032388">
    <property type="entry name" value="FlgT_C"/>
</dbReference>
<evidence type="ECO:0000259" key="3">
    <source>
        <dbReference type="Pfam" id="PF16539"/>
    </source>
</evidence>
<feature type="domain" description="Flagellar assembly protein T N-terminal" evidence="4">
    <location>
        <begin position="26"/>
        <end position="112"/>
    </location>
</feature>
<evidence type="ECO:0000256" key="1">
    <source>
        <dbReference type="SAM" id="SignalP"/>
    </source>
</evidence>
<dbReference type="InterPro" id="IPR032370">
    <property type="entry name" value="FlgT_N"/>
</dbReference>
<keyword evidence="5" id="KW-0966">Cell projection</keyword>
<evidence type="ECO:0000259" key="2">
    <source>
        <dbReference type="Pfam" id="PF16538"/>
    </source>
</evidence>
<dbReference type="Gene3D" id="3.40.50.10610">
    <property type="entry name" value="ABC-type transport auxiliary lipoprotein component"/>
    <property type="match status" value="1"/>
</dbReference>
<dbReference type="Proteomes" id="UP001164472">
    <property type="component" value="Chromosome"/>
</dbReference>
<name>A0A9E8HGD9_9ALTE</name>
<feature type="signal peptide" evidence="1">
    <location>
        <begin position="1"/>
        <end position="25"/>
    </location>
</feature>
<evidence type="ECO:0000313" key="6">
    <source>
        <dbReference type="Proteomes" id="UP001164472"/>
    </source>
</evidence>
<evidence type="ECO:0000259" key="4">
    <source>
        <dbReference type="Pfam" id="PF16548"/>
    </source>
</evidence>
<feature type="domain" description="Flagellar assembly protein T middle" evidence="3">
    <location>
        <begin position="124"/>
        <end position="284"/>
    </location>
</feature>
<keyword evidence="5" id="KW-0282">Flagellum</keyword>
<dbReference type="Pfam" id="PF16539">
    <property type="entry name" value="FlgT_M"/>
    <property type="match status" value="1"/>
</dbReference>